<keyword evidence="10" id="KW-1185">Reference proteome</keyword>
<feature type="transmembrane region" description="Helical" evidence="7">
    <location>
        <begin position="395"/>
        <end position="416"/>
    </location>
</feature>
<reference evidence="9 10" key="1">
    <citation type="submission" date="2019-12" db="EMBL/GenBank/DDBJ databases">
        <authorList>
            <person name="Floudas D."/>
            <person name="Bentzer J."/>
            <person name="Ahren D."/>
            <person name="Johansson T."/>
            <person name="Persson P."/>
            <person name="Tunlid A."/>
        </authorList>
    </citation>
    <scope>NUCLEOTIDE SEQUENCE [LARGE SCALE GENOMIC DNA]</scope>
    <source>
        <strain evidence="9 10">CBS 102.39</strain>
    </source>
</reference>
<dbReference type="FunFam" id="1.20.1250.20:FF:000034">
    <property type="entry name" value="MFS general substrate transporter"/>
    <property type="match status" value="1"/>
</dbReference>
<feature type="transmembrane region" description="Helical" evidence="7">
    <location>
        <begin position="453"/>
        <end position="474"/>
    </location>
</feature>
<dbReference type="GO" id="GO:0022857">
    <property type="term" value="F:transmembrane transporter activity"/>
    <property type="evidence" value="ECO:0007669"/>
    <property type="project" value="InterPro"/>
</dbReference>
<dbReference type="GO" id="GO:0016020">
    <property type="term" value="C:membrane"/>
    <property type="evidence" value="ECO:0007669"/>
    <property type="project" value="UniProtKB-SubCell"/>
</dbReference>
<proteinExistence type="predicted"/>
<dbReference type="PROSITE" id="PS50850">
    <property type="entry name" value="MFS"/>
    <property type="match status" value="1"/>
</dbReference>
<feature type="transmembrane region" description="Helical" evidence="7">
    <location>
        <begin position="258"/>
        <end position="279"/>
    </location>
</feature>
<evidence type="ECO:0000256" key="6">
    <source>
        <dbReference type="SAM" id="MobiDB-lite"/>
    </source>
</evidence>
<dbReference type="SUPFAM" id="SSF103473">
    <property type="entry name" value="MFS general substrate transporter"/>
    <property type="match status" value="1"/>
</dbReference>
<keyword evidence="5 7" id="KW-0472">Membrane</keyword>
<feature type="transmembrane region" description="Helical" evidence="7">
    <location>
        <begin position="522"/>
        <end position="542"/>
    </location>
</feature>
<dbReference type="InterPro" id="IPR011701">
    <property type="entry name" value="MFS"/>
</dbReference>
<feature type="transmembrane region" description="Helical" evidence="7">
    <location>
        <begin position="291"/>
        <end position="314"/>
    </location>
</feature>
<feature type="region of interest" description="Disordered" evidence="6">
    <location>
        <begin position="71"/>
        <end position="118"/>
    </location>
</feature>
<keyword evidence="3 7" id="KW-0812">Transmembrane</keyword>
<dbReference type="FunFam" id="1.20.1250.20:FF:000068">
    <property type="entry name" value="MFS general substrate transporter"/>
    <property type="match status" value="1"/>
</dbReference>
<protein>
    <recommendedName>
        <fullName evidence="8">Major facilitator superfamily (MFS) profile domain-containing protein</fullName>
    </recommendedName>
</protein>
<evidence type="ECO:0000259" key="8">
    <source>
        <dbReference type="PROSITE" id="PS50850"/>
    </source>
</evidence>
<feature type="transmembrane region" description="Helical" evidence="7">
    <location>
        <begin position="486"/>
        <end position="506"/>
    </location>
</feature>
<organism evidence="9 10">
    <name type="scientific">Agrocybe pediades</name>
    <dbReference type="NCBI Taxonomy" id="84607"/>
    <lineage>
        <taxon>Eukaryota</taxon>
        <taxon>Fungi</taxon>
        <taxon>Dikarya</taxon>
        <taxon>Basidiomycota</taxon>
        <taxon>Agaricomycotina</taxon>
        <taxon>Agaricomycetes</taxon>
        <taxon>Agaricomycetidae</taxon>
        <taxon>Agaricales</taxon>
        <taxon>Agaricineae</taxon>
        <taxon>Strophariaceae</taxon>
        <taxon>Agrocybe</taxon>
    </lineage>
</organism>
<evidence type="ECO:0000256" key="5">
    <source>
        <dbReference type="ARBA" id="ARBA00023136"/>
    </source>
</evidence>
<dbReference type="InterPro" id="IPR036259">
    <property type="entry name" value="MFS_trans_sf"/>
</dbReference>
<dbReference type="Gene3D" id="1.20.1250.20">
    <property type="entry name" value="MFS general substrate transporter like domains"/>
    <property type="match status" value="2"/>
</dbReference>
<gene>
    <name evidence="9" type="ORF">D9613_010769</name>
</gene>
<dbReference type="Pfam" id="PF07690">
    <property type="entry name" value="MFS_1"/>
    <property type="match status" value="1"/>
</dbReference>
<dbReference type="PANTHER" id="PTHR43791">
    <property type="entry name" value="PERMEASE-RELATED"/>
    <property type="match status" value="1"/>
</dbReference>
<evidence type="ECO:0000313" key="10">
    <source>
        <dbReference type="Proteomes" id="UP000521872"/>
    </source>
</evidence>
<feature type="transmembrane region" description="Helical" evidence="7">
    <location>
        <begin position="198"/>
        <end position="217"/>
    </location>
</feature>
<sequence length="581" mass="64565">MTTINISALSTLCSRDSNQRMPGLCQVARLPVGPGGVYDLSRDGRLRVAEIMEVSEPDLWTVHRSFNLPLPPTTTTITMSSDEKASTPSHRENRDSTSSEAIDFGGDSSLPPPPTLTAEQERKLWRKVDLRLMPILSLMYLLSFMDRGNIGNAKLQGLVTQLHLKGNEYNIALTMYFIPYCLFECPANLVLKKFRPSRWLPGITVAWGVVMTLMGLVKTYPQLVGVRVCLGVAEAGLFPGVVYYLTLWYPRHALQYRIGLFFGAASLAGAFSGLLAFGISFMSGTRGLLGWSWIFILEGIATVAVGILAFFVLVDFPSTAKFLTPEERSWIVHKKKYDNSSVGEEEHFEMRHFWAAVSDWQVWLHILAYISIIGPLYGITLFLPTIINSFGHPPAISQLLTVPPYVLATICTFVFAHYSDKLRLRSPFIILGLIFCLIGFSINISNAPNGVKYFGTFFVVAGSYAAFPGIVAWLGNNLAGQYKRGIGMAVHIGVGNFSGAIASNIYRSRDSPRFLVGHGVELMFVGIGFVVVPIIVLSYIRINKKRDEAARLALERGEKNKYTNQELREMGDRAPDFRYTL</sequence>
<evidence type="ECO:0000256" key="7">
    <source>
        <dbReference type="SAM" id="Phobius"/>
    </source>
</evidence>
<evidence type="ECO:0000256" key="2">
    <source>
        <dbReference type="ARBA" id="ARBA00022448"/>
    </source>
</evidence>
<comment type="subcellular location">
    <subcellularLocation>
        <location evidence="1">Membrane</location>
        <topology evidence="1">Multi-pass membrane protein</topology>
    </subcellularLocation>
</comment>
<feature type="transmembrane region" description="Helical" evidence="7">
    <location>
        <begin position="223"/>
        <end position="246"/>
    </location>
</feature>
<feature type="transmembrane region" description="Helical" evidence="7">
    <location>
        <begin position="170"/>
        <end position="191"/>
    </location>
</feature>
<accession>A0A8H4QLK4</accession>
<feature type="transmembrane region" description="Helical" evidence="7">
    <location>
        <begin position="360"/>
        <end position="383"/>
    </location>
</feature>
<dbReference type="EMBL" id="JAACJL010000046">
    <property type="protein sequence ID" value="KAF4613178.1"/>
    <property type="molecule type" value="Genomic_DNA"/>
</dbReference>
<dbReference type="AlphaFoldDB" id="A0A8H4QLK4"/>
<dbReference type="PANTHER" id="PTHR43791:SF18">
    <property type="entry name" value="NICOTINIC ACID TRANSPORTER TNA1, PUTATIVE (AFU_ORTHOLOGUE AFUA_3G03820)-RELATED"/>
    <property type="match status" value="1"/>
</dbReference>
<dbReference type="InterPro" id="IPR020846">
    <property type="entry name" value="MFS_dom"/>
</dbReference>
<evidence type="ECO:0000313" key="9">
    <source>
        <dbReference type="EMBL" id="KAF4613178.1"/>
    </source>
</evidence>
<evidence type="ECO:0000256" key="1">
    <source>
        <dbReference type="ARBA" id="ARBA00004141"/>
    </source>
</evidence>
<dbReference type="Proteomes" id="UP000521872">
    <property type="component" value="Unassembled WGS sequence"/>
</dbReference>
<name>A0A8H4QLK4_9AGAR</name>
<feature type="domain" description="Major facilitator superfamily (MFS) profile" evidence="8">
    <location>
        <begin position="132"/>
        <end position="546"/>
    </location>
</feature>
<feature type="transmembrane region" description="Helical" evidence="7">
    <location>
        <begin position="428"/>
        <end position="447"/>
    </location>
</feature>
<evidence type="ECO:0000256" key="3">
    <source>
        <dbReference type="ARBA" id="ARBA00022692"/>
    </source>
</evidence>
<feature type="compositionally biased region" description="Basic and acidic residues" evidence="6">
    <location>
        <begin position="81"/>
        <end position="97"/>
    </location>
</feature>
<keyword evidence="2" id="KW-0813">Transport</keyword>
<comment type="caution">
    <text evidence="9">The sequence shown here is derived from an EMBL/GenBank/DDBJ whole genome shotgun (WGS) entry which is preliminary data.</text>
</comment>
<evidence type="ECO:0000256" key="4">
    <source>
        <dbReference type="ARBA" id="ARBA00022989"/>
    </source>
</evidence>
<keyword evidence="4 7" id="KW-1133">Transmembrane helix</keyword>